<name>A0A6A6AH13_9PLEO</name>
<organism evidence="2 3">
    <name type="scientific">Dothidotthia symphoricarpi CBS 119687</name>
    <dbReference type="NCBI Taxonomy" id="1392245"/>
    <lineage>
        <taxon>Eukaryota</taxon>
        <taxon>Fungi</taxon>
        <taxon>Dikarya</taxon>
        <taxon>Ascomycota</taxon>
        <taxon>Pezizomycotina</taxon>
        <taxon>Dothideomycetes</taxon>
        <taxon>Pleosporomycetidae</taxon>
        <taxon>Pleosporales</taxon>
        <taxon>Dothidotthiaceae</taxon>
        <taxon>Dothidotthia</taxon>
    </lineage>
</organism>
<dbReference type="EMBL" id="ML977504">
    <property type="protein sequence ID" value="KAF2130533.1"/>
    <property type="molecule type" value="Genomic_DNA"/>
</dbReference>
<sequence length="661" mass="73276">MSFRNINPDLNIPGAPEYPDTLSPTELANTTVHPPRELDPEYTTDPFDVLPPSFPATKELPDPLVHPALYAAAADVIRLTNYYLWAHGPYSVPPKEEWVIQEALKFPGRFPLPPDPRTLYVKEGGGDPTGDGKKLWTKACRVVKKMGVEEKKRFLKTTRQQHLDVHNSGYKDTIAHFEKHMMRFFCRYLVWREHVNSNHDDEQPSRQEMEEFWTRHESGASLAEICHAFPNARDMHMLVYRIERFAVYTPKPAVDGDPTESLYMRKRVPSRFEIQEDIQDHLEIVGAATLPQLLQEVYPNGIGNEQIVADVLFATTVLSPVVGSFYLAANPSPTPREVRSRLCEIDGRTLDSLVDAFANRIHNPGDFLALLSSVGYEDDGLWYARTVSDGEIESQAESLATRNYARLLFMLGKNEVAVAGLLAEIADWDSASGRYVRRPEIVPPSPTEVDEEVYMRAPPQTLSIDIFPGEETAPFVPLGPTGVDGTTQTEHAPPVTPSIAPPTAPPVAPPVAPPIVPEDEVPPPEDPEPAPAPTEKRKRTEEDQPGPSTKKPKPREETPSDDDLLSSEEEDEETAAYFETHFGLRPGTSTTGGTGNTGKKGTDKAPGKKSKPTRSTRRTRAGDDTELVQCGGTTKKNARCQLKKNLPVGEAYLCKTHSDAA</sequence>
<evidence type="ECO:0000256" key="1">
    <source>
        <dbReference type="SAM" id="MobiDB-lite"/>
    </source>
</evidence>
<feature type="compositionally biased region" description="Acidic residues" evidence="1">
    <location>
        <begin position="517"/>
        <end position="528"/>
    </location>
</feature>
<gene>
    <name evidence="2" type="ORF">P153DRAFT_356282</name>
</gene>
<evidence type="ECO:0000313" key="3">
    <source>
        <dbReference type="Proteomes" id="UP000799771"/>
    </source>
</evidence>
<dbReference type="Proteomes" id="UP000799771">
    <property type="component" value="Unassembled WGS sequence"/>
</dbReference>
<dbReference type="RefSeq" id="XP_033524920.1">
    <property type="nucleotide sequence ID" value="XM_033666635.1"/>
</dbReference>
<evidence type="ECO:0000313" key="2">
    <source>
        <dbReference type="EMBL" id="KAF2130533.1"/>
    </source>
</evidence>
<feature type="compositionally biased region" description="Acidic residues" evidence="1">
    <location>
        <begin position="559"/>
        <end position="574"/>
    </location>
</feature>
<feature type="region of interest" description="Disordered" evidence="1">
    <location>
        <begin position="470"/>
        <end position="628"/>
    </location>
</feature>
<protein>
    <submittedName>
        <fullName evidence="2">Uncharacterized protein</fullName>
    </submittedName>
</protein>
<dbReference type="AlphaFoldDB" id="A0A6A6AH13"/>
<reference evidence="2" key="1">
    <citation type="journal article" date="2020" name="Stud. Mycol.">
        <title>101 Dothideomycetes genomes: a test case for predicting lifestyles and emergence of pathogens.</title>
        <authorList>
            <person name="Haridas S."/>
            <person name="Albert R."/>
            <person name="Binder M."/>
            <person name="Bloem J."/>
            <person name="Labutti K."/>
            <person name="Salamov A."/>
            <person name="Andreopoulos B."/>
            <person name="Baker S."/>
            <person name="Barry K."/>
            <person name="Bills G."/>
            <person name="Bluhm B."/>
            <person name="Cannon C."/>
            <person name="Castanera R."/>
            <person name="Culley D."/>
            <person name="Daum C."/>
            <person name="Ezra D."/>
            <person name="Gonzalez J."/>
            <person name="Henrissat B."/>
            <person name="Kuo A."/>
            <person name="Liang C."/>
            <person name="Lipzen A."/>
            <person name="Lutzoni F."/>
            <person name="Magnuson J."/>
            <person name="Mondo S."/>
            <person name="Nolan M."/>
            <person name="Ohm R."/>
            <person name="Pangilinan J."/>
            <person name="Park H.-J."/>
            <person name="Ramirez L."/>
            <person name="Alfaro M."/>
            <person name="Sun H."/>
            <person name="Tritt A."/>
            <person name="Yoshinaga Y."/>
            <person name="Zwiers L.-H."/>
            <person name="Turgeon B."/>
            <person name="Goodwin S."/>
            <person name="Spatafora J."/>
            <person name="Crous P."/>
            <person name="Grigoriev I."/>
        </authorList>
    </citation>
    <scope>NUCLEOTIDE SEQUENCE</scope>
    <source>
        <strain evidence="2">CBS 119687</strain>
    </source>
</reference>
<feature type="region of interest" description="Disordered" evidence="1">
    <location>
        <begin position="1"/>
        <end position="41"/>
    </location>
</feature>
<dbReference type="OrthoDB" id="3799604at2759"/>
<dbReference type="GeneID" id="54407067"/>
<keyword evidence="3" id="KW-1185">Reference proteome</keyword>
<proteinExistence type="predicted"/>
<feature type="compositionally biased region" description="Basic residues" evidence="1">
    <location>
        <begin position="607"/>
        <end position="619"/>
    </location>
</feature>
<feature type="compositionally biased region" description="Pro residues" evidence="1">
    <location>
        <begin position="494"/>
        <end position="516"/>
    </location>
</feature>
<accession>A0A6A6AH13</accession>
<feature type="compositionally biased region" description="Polar residues" evidence="1">
    <location>
        <begin position="22"/>
        <end position="32"/>
    </location>
</feature>